<dbReference type="InterPro" id="IPR013099">
    <property type="entry name" value="K_chnl_dom"/>
</dbReference>
<dbReference type="Pfam" id="PF07885">
    <property type="entry name" value="Ion_trans_2"/>
    <property type="match status" value="2"/>
</dbReference>
<dbReference type="Gene3D" id="1.10.287.70">
    <property type="match status" value="1"/>
</dbReference>
<keyword evidence="6 10" id="KW-0472">Membrane</keyword>
<proteinExistence type="inferred from homology"/>
<feature type="domain" description="Potassium channel" evidence="11">
    <location>
        <begin position="191"/>
        <end position="258"/>
    </location>
</feature>
<evidence type="ECO:0000256" key="3">
    <source>
        <dbReference type="ARBA" id="ARBA00022692"/>
    </source>
</evidence>
<dbReference type="GO" id="GO:0005886">
    <property type="term" value="C:plasma membrane"/>
    <property type="evidence" value="ECO:0007669"/>
    <property type="project" value="TreeGrafter"/>
</dbReference>
<sequence length="546" mass="62022">MAANRRDSSIRTRPAFGRRTSVASIAVQKSDHRQRMKMLERYLKQHDNSTIKLAVENLQASSFTSPFASLFKVDQDGAAKRNKKRSKFSAIFQYFLYLNTKFGLSHVLLILLLIAYSLLGGAIFDAIERPQEREDLQRIHQALMGRIANFSEDILSMSLAATNESTTVAEIEQKTKNFYLDMLTIENKVVDSVFDKVDNNRYQWNFGSAVFYSTCLFTTIGYGTILCVTPWGKTITIIYSSIGIPLILVVLSDLGRVLLLALNTFYNYIYRIFRRTGLCRVVEENDTTDRTFPLRVAIPLVVVYMLICAIIVFIFDYKSSGDEDSISFGNCFYFSFISMTTIGLGDVMPNHIQYSPFVSTLYMFGLVLFSVINSTIYSRMERNYFRAMEAMEEVLEEMHAEQVDESARGRNVFKGMSDAIRIATLTMPEVDEERGAGKAQNLSPLPDDSRRTSASSGPRHRNRDYSGSSDINSFVPTLGIFGGVKLGSLREISEVSEPRERAKPAAMKTNIAKSRSDTNLFFDRPRRLSQRFRRSLHSLKRVHPEL</sequence>
<reference evidence="13" key="1">
    <citation type="submission" date="2022-11" db="UniProtKB">
        <authorList>
            <consortium name="WormBaseParasite"/>
        </authorList>
    </citation>
    <scope>IDENTIFICATION</scope>
</reference>
<feature type="transmembrane region" description="Helical" evidence="10">
    <location>
        <begin position="296"/>
        <end position="315"/>
    </location>
</feature>
<keyword evidence="4 10" id="KW-1133">Transmembrane helix</keyword>
<dbReference type="InterPro" id="IPR003280">
    <property type="entry name" value="2pore_dom_K_chnl"/>
</dbReference>
<feature type="region of interest" description="Disordered" evidence="9">
    <location>
        <begin position="430"/>
        <end position="468"/>
    </location>
</feature>
<dbReference type="GO" id="GO:0015271">
    <property type="term" value="F:outward rectifier potassium channel activity"/>
    <property type="evidence" value="ECO:0007669"/>
    <property type="project" value="TreeGrafter"/>
</dbReference>
<keyword evidence="3 8" id="KW-0812">Transmembrane</keyword>
<feature type="transmembrane region" description="Helical" evidence="10">
    <location>
        <begin position="357"/>
        <end position="378"/>
    </location>
</feature>
<evidence type="ECO:0000256" key="7">
    <source>
        <dbReference type="ARBA" id="ARBA00023303"/>
    </source>
</evidence>
<dbReference type="PANTHER" id="PTHR11003:SF66">
    <property type="entry name" value="POTASSIUM CHANNEL DOMAIN-CONTAINING PROTEIN"/>
    <property type="match status" value="1"/>
</dbReference>
<evidence type="ECO:0000256" key="1">
    <source>
        <dbReference type="ARBA" id="ARBA00004141"/>
    </source>
</evidence>
<dbReference type="PANTHER" id="PTHR11003">
    <property type="entry name" value="POTASSIUM CHANNEL, SUBFAMILY K"/>
    <property type="match status" value="1"/>
</dbReference>
<accession>A0A914X552</accession>
<evidence type="ECO:0000256" key="2">
    <source>
        <dbReference type="ARBA" id="ARBA00022448"/>
    </source>
</evidence>
<keyword evidence="2 8" id="KW-0813">Transport</keyword>
<dbReference type="AlphaFoldDB" id="A0A914X552"/>
<feature type="transmembrane region" description="Helical" evidence="10">
    <location>
        <begin position="327"/>
        <end position="345"/>
    </location>
</feature>
<feature type="transmembrane region" description="Helical" evidence="10">
    <location>
        <begin position="94"/>
        <end position="119"/>
    </location>
</feature>
<evidence type="ECO:0000256" key="10">
    <source>
        <dbReference type="SAM" id="Phobius"/>
    </source>
</evidence>
<evidence type="ECO:0000256" key="6">
    <source>
        <dbReference type="ARBA" id="ARBA00023136"/>
    </source>
</evidence>
<evidence type="ECO:0000256" key="5">
    <source>
        <dbReference type="ARBA" id="ARBA00023065"/>
    </source>
</evidence>
<keyword evidence="7 8" id="KW-0407">Ion channel</keyword>
<dbReference type="GO" id="GO:0022841">
    <property type="term" value="F:potassium ion leak channel activity"/>
    <property type="evidence" value="ECO:0007669"/>
    <property type="project" value="TreeGrafter"/>
</dbReference>
<protein>
    <submittedName>
        <fullName evidence="13">Potassium channel domain-containing protein</fullName>
    </submittedName>
</protein>
<name>A0A914X552_9BILA</name>
<evidence type="ECO:0000313" key="12">
    <source>
        <dbReference type="Proteomes" id="UP000887566"/>
    </source>
</evidence>
<dbReference type="SUPFAM" id="SSF81324">
    <property type="entry name" value="Voltage-gated potassium channels"/>
    <property type="match status" value="2"/>
</dbReference>
<comment type="subcellular location">
    <subcellularLocation>
        <location evidence="1">Membrane</location>
        <topology evidence="1">Multi-pass membrane protein</topology>
    </subcellularLocation>
</comment>
<feature type="domain" description="Potassium channel" evidence="11">
    <location>
        <begin position="302"/>
        <end position="380"/>
    </location>
</feature>
<dbReference type="Proteomes" id="UP000887566">
    <property type="component" value="Unplaced"/>
</dbReference>
<comment type="similarity">
    <text evidence="8">Belongs to the two pore domain potassium channel (TC 1.A.1.8) family.</text>
</comment>
<keyword evidence="12" id="KW-1185">Reference proteome</keyword>
<dbReference type="WBParaSite" id="PSAMB.scaffold653size44523.g7750.t1">
    <property type="protein sequence ID" value="PSAMB.scaffold653size44523.g7750.t1"/>
    <property type="gene ID" value="PSAMB.scaffold653size44523.g7750"/>
</dbReference>
<evidence type="ECO:0000256" key="9">
    <source>
        <dbReference type="SAM" id="MobiDB-lite"/>
    </source>
</evidence>
<evidence type="ECO:0000313" key="13">
    <source>
        <dbReference type="WBParaSite" id="PSAMB.scaffold653size44523.g7750.t1"/>
    </source>
</evidence>
<keyword evidence="5 8" id="KW-0406">Ion transport</keyword>
<evidence type="ECO:0000256" key="8">
    <source>
        <dbReference type="RuleBase" id="RU003857"/>
    </source>
</evidence>
<evidence type="ECO:0000259" key="11">
    <source>
        <dbReference type="Pfam" id="PF07885"/>
    </source>
</evidence>
<evidence type="ECO:0000256" key="4">
    <source>
        <dbReference type="ARBA" id="ARBA00022989"/>
    </source>
</evidence>
<dbReference type="GO" id="GO:0030322">
    <property type="term" value="P:stabilization of membrane potential"/>
    <property type="evidence" value="ECO:0007669"/>
    <property type="project" value="TreeGrafter"/>
</dbReference>
<feature type="transmembrane region" description="Helical" evidence="10">
    <location>
        <begin position="244"/>
        <end position="266"/>
    </location>
</feature>
<organism evidence="12 13">
    <name type="scientific">Plectus sambesii</name>
    <dbReference type="NCBI Taxonomy" id="2011161"/>
    <lineage>
        <taxon>Eukaryota</taxon>
        <taxon>Metazoa</taxon>
        <taxon>Ecdysozoa</taxon>
        <taxon>Nematoda</taxon>
        <taxon>Chromadorea</taxon>
        <taxon>Plectida</taxon>
        <taxon>Plectina</taxon>
        <taxon>Plectoidea</taxon>
        <taxon>Plectidae</taxon>
        <taxon>Plectus</taxon>
    </lineage>
</organism>
<dbReference type="PRINTS" id="PR01333">
    <property type="entry name" value="2POREKCHANEL"/>
</dbReference>
<feature type="transmembrane region" description="Helical" evidence="10">
    <location>
        <begin position="209"/>
        <end position="232"/>
    </location>
</feature>